<feature type="non-terminal residue" evidence="2">
    <location>
        <position position="93"/>
    </location>
</feature>
<organism evidence="2 3">
    <name type="scientific">Trifolium pratense</name>
    <name type="common">Red clover</name>
    <dbReference type="NCBI Taxonomy" id="57577"/>
    <lineage>
        <taxon>Eukaryota</taxon>
        <taxon>Viridiplantae</taxon>
        <taxon>Streptophyta</taxon>
        <taxon>Embryophyta</taxon>
        <taxon>Tracheophyta</taxon>
        <taxon>Spermatophyta</taxon>
        <taxon>Magnoliopsida</taxon>
        <taxon>eudicotyledons</taxon>
        <taxon>Gunneridae</taxon>
        <taxon>Pentapetalae</taxon>
        <taxon>rosids</taxon>
        <taxon>fabids</taxon>
        <taxon>Fabales</taxon>
        <taxon>Fabaceae</taxon>
        <taxon>Papilionoideae</taxon>
        <taxon>50 kb inversion clade</taxon>
        <taxon>NPAAA clade</taxon>
        <taxon>Hologalegina</taxon>
        <taxon>IRL clade</taxon>
        <taxon>Trifolieae</taxon>
        <taxon>Trifolium</taxon>
    </lineage>
</organism>
<reference evidence="2 3" key="1">
    <citation type="journal article" date="2014" name="Am. J. Bot.">
        <title>Genome assembly and annotation for red clover (Trifolium pratense; Fabaceae).</title>
        <authorList>
            <person name="Istvanek J."/>
            <person name="Jaros M."/>
            <person name="Krenek A."/>
            <person name="Repkova J."/>
        </authorList>
    </citation>
    <scope>NUCLEOTIDE SEQUENCE [LARGE SCALE GENOMIC DNA]</scope>
    <source>
        <strain evidence="3">cv. Tatra</strain>
        <tissue evidence="2">Young leaves</tissue>
    </source>
</reference>
<reference evidence="2 3" key="2">
    <citation type="journal article" date="2017" name="Front. Plant Sci.">
        <title>Gene Classification and Mining of Molecular Markers Useful in Red Clover (Trifolium pratense) Breeding.</title>
        <authorList>
            <person name="Istvanek J."/>
            <person name="Dluhosova J."/>
            <person name="Dluhos P."/>
            <person name="Patkova L."/>
            <person name="Nedelnik J."/>
            <person name="Repkova J."/>
        </authorList>
    </citation>
    <scope>NUCLEOTIDE SEQUENCE [LARGE SCALE GENOMIC DNA]</scope>
    <source>
        <strain evidence="3">cv. Tatra</strain>
        <tissue evidence="2">Young leaves</tissue>
    </source>
</reference>
<gene>
    <name evidence="2" type="ORF">L195_g061686</name>
</gene>
<feature type="region of interest" description="Disordered" evidence="1">
    <location>
        <begin position="1"/>
        <end position="47"/>
    </location>
</feature>
<dbReference type="Proteomes" id="UP000236291">
    <property type="component" value="Unassembled WGS sequence"/>
</dbReference>
<dbReference type="EMBL" id="ASHM01156269">
    <property type="protein sequence ID" value="PNX63556.1"/>
    <property type="molecule type" value="Genomic_DNA"/>
</dbReference>
<comment type="caution">
    <text evidence="2">The sequence shown here is derived from an EMBL/GenBank/DDBJ whole genome shotgun (WGS) entry which is preliminary data.</text>
</comment>
<name>A0A2K3KB91_TRIPR</name>
<accession>A0A2K3KB91</accession>
<evidence type="ECO:0000313" key="3">
    <source>
        <dbReference type="Proteomes" id="UP000236291"/>
    </source>
</evidence>
<proteinExistence type="predicted"/>
<feature type="region of interest" description="Disordered" evidence="1">
    <location>
        <begin position="61"/>
        <end position="93"/>
    </location>
</feature>
<feature type="non-terminal residue" evidence="2">
    <location>
        <position position="1"/>
    </location>
</feature>
<evidence type="ECO:0000313" key="2">
    <source>
        <dbReference type="EMBL" id="PNX63556.1"/>
    </source>
</evidence>
<evidence type="ECO:0000256" key="1">
    <source>
        <dbReference type="SAM" id="MobiDB-lite"/>
    </source>
</evidence>
<sequence length="93" mass="9849">KKPSSSTTPAATHTVEAEMPKAPETGFDSQVQPQNSPNTVLQEDPSPTKVVKDVVQELNVEQQDASLEKTPSPKPVETLGSSKPSSPRPTSSP</sequence>
<dbReference type="AlphaFoldDB" id="A0A2K3KB91"/>
<feature type="compositionally biased region" description="Low complexity" evidence="1">
    <location>
        <begin position="1"/>
        <end position="12"/>
    </location>
</feature>
<protein>
    <submittedName>
        <fullName evidence="2">Uncharacterized protein</fullName>
    </submittedName>
</protein>
<feature type="compositionally biased region" description="Polar residues" evidence="1">
    <location>
        <begin position="27"/>
        <end position="41"/>
    </location>
</feature>